<dbReference type="NCBIfam" id="TIGR02937">
    <property type="entry name" value="sigma70-ECF"/>
    <property type="match status" value="1"/>
</dbReference>
<dbReference type="GO" id="GO:0016987">
    <property type="term" value="F:sigma factor activity"/>
    <property type="evidence" value="ECO:0007669"/>
    <property type="project" value="UniProtKB-KW"/>
</dbReference>
<dbReference type="PANTHER" id="PTHR43133">
    <property type="entry name" value="RNA POLYMERASE ECF-TYPE SIGMA FACTO"/>
    <property type="match status" value="1"/>
</dbReference>
<dbReference type="Pfam" id="PF08281">
    <property type="entry name" value="Sigma70_r4_2"/>
    <property type="match status" value="1"/>
</dbReference>
<gene>
    <name evidence="8" type="primary">sigM_2</name>
    <name evidence="8" type="ORF">SDC9_22751</name>
</gene>
<organism evidence="8">
    <name type="scientific">bioreactor metagenome</name>
    <dbReference type="NCBI Taxonomy" id="1076179"/>
    <lineage>
        <taxon>unclassified sequences</taxon>
        <taxon>metagenomes</taxon>
        <taxon>ecological metagenomes</taxon>
    </lineage>
</organism>
<dbReference type="GO" id="GO:0003677">
    <property type="term" value="F:DNA binding"/>
    <property type="evidence" value="ECO:0007669"/>
    <property type="project" value="UniProtKB-KW"/>
</dbReference>
<keyword evidence="3" id="KW-0731">Sigma factor</keyword>
<name>A0A644UDG4_9ZZZZ</name>
<dbReference type="InterPro" id="IPR036388">
    <property type="entry name" value="WH-like_DNA-bd_sf"/>
</dbReference>
<keyword evidence="5" id="KW-0804">Transcription</keyword>
<dbReference type="GO" id="GO:0006352">
    <property type="term" value="P:DNA-templated transcription initiation"/>
    <property type="evidence" value="ECO:0007669"/>
    <property type="project" value="InterPro"/>
</dbReference>
<dbReference type="Gene3D" id="1.10.10.10">
    <property type="entry name" value="Winged helix-like DNA-binding domain superfamily/Winged helix DNA-binding domain"/>
    <property type="match status" value="1"/>
</dbReference>
<evidence type="ECO:0000259" key="6">
    <source>
        <dbReference type="Pfam" id="PF04542"/>
    </source>
</evidence>
<dbReference type="EMBL" id="VSSQ01000101">
    <property type="protein sequence ID" value="MPL76900.1"/>
    <property type="molecule type" value="Genomic_DNA"/>
</dbReference>
<comment type="similarity">
    <text evidence="1">Belongs to the sigma-70 factor family. ECF subfamily.</text>
</comment>
<keyword evidence="4" id="KW-0238">DNA-binding</keyword>
<dbReference type="Pfam" id="PF04542">
    <property type="entry name" value="Sigma70_r2"/>
    <property type="match status" value="1"/>
</dbReference>
<evidence type="ECO:0000256" key="1">
    <source>
        <dbReference type="ARBA" id="ARBA00010641"/>
    </source>
</evidence>
<evidence type="ECO:0000256" key="5">
    <source>
        <dbReference type="ARBA" id="ARBA00023163"/>
    </source>
</evidence>
<evidence type="ECO:0000256" key="2">
    <source>
        <dbReference type="ARBA" id="ARBA00023015"/>
    </source>
</evidence>
<feature type="domain" description="RNA polymerase sigma factor 70 region 4 type 2" evidence="7">
    <location>
        <begin position="97"/>
        <end position="147"/>
    </location>
</feature>
<dbReference type="InterPro" id="IPR013325">
    <property type="entry name" value="RNA_pol_sigma_r2"/>
</dbReference>
<dbReference type="SUPFAM" id="SSF88946">
    <property type="entry name" value="Sigma2 domain of RNA polymerase sigma factors"/>
    <property type="match status" value="1"/>
</dbReference>
<dbReference type="InterPro" id="IPR007627">
    <property type="entry name" value="RNA_pol_sigma70_r2"/>
</dbReference>
<dbReference type="InterPro" id="IPR039425">
    <property type="entry name" value="RNA_pol_sigma-70-like"/>
</dbReference>
<dbReference type="PANTHER" id="PTHR43133:SF8">
    <property type="entry name" value="RNA POLYMERASE SIGMA FACTOR HI_1459-RELATED"/>
    <property type="match status" value="1"/>
</dbReference>
<dbReference type="InterPro" id="IPR013249">
    <property type="entry name" value="RNA_pol_sigma70_r4_t2"/>
</dbReference>
<sequence>MTEKEYNLCIDNFTDSAFRFLVKNIKDSDAAKDILQDTFTKLWEKREDVDFLKAKSYIFTSAYHTMINNIKYNSLKYNIPQTQTTTSNSYNDINEVLNEALEQLPQIQKASILLRDYEGYSYNEIGDILDLSQEQVKINIFRARVKLKEYIVTIDNVI</sequence>
<dbReference type="SUPFAM" id="SSF88659">
    <property type="entry name" value="Sigma3 and sigma4 domains of RNA polymerase sigma factors"/>
    <property type="match status" value="1"/>
</dbReference>
<evidence type="ECO:0000259" key="7">
    <source>
        <dbReference type="Pfam" id="PF08281"/>
    </source>
</evidence>
<dbReference type="Gene3D" id="1.10.1740.10">
    <property type="match status" value="1"/>
</dbReference>
<dbReference type="CDD" id="cd06171">
    <property type="entry name" value="Sigma70_r4"/>
    <property type="match status" value="1"/>
</dbReference>
<dbReference type="InterPro" id="IPR014284">
    <property type="entry name" value="RNA_pol_sigma-70_dom"/>
</dbReference>
<protein>
    <submittedName>
        <fullName evidence="8">ECF RNA polymerase sigma factor SigM</fullName>
    </submittedName>
</protein>
<comment type="caution">
    <text evidence="8">The sequence shown here is derived from an EMBL/GenBank/DDBJ whole genome shotgun (WGS) entry which is preliminary data.</text>
</comment>
<evidence type="ECO:0000256" key="4">
    <source>
        <dbReference type="ARBA" id="ARBA00023125"/>
    </source>
</evidence>
<dbReference type="InterPro" id="IPR013324">
    <property type="entry name" value="RNA_pol_sigma_r3/r4-like"/>
</dbReference>
<feature type="domain" description="RNA polymerase sigma-70 region 2" evidence="6">
    <location>
        <begin position="19"/>
        <end position="73"/>
    </location>
</feature>
<proteinExistence type="inferred from homology"/>
<keyword evidence="2" id="KW-0805">Transcription regulation</keyword>
<dbReference type="AlphaFoldDB" id="A0A644UDG4"/>
<accession>A0A644UDG4</accession>
<reference evidence="8" key="1">
    <citation type="submission" date="2019-08" db="EMBL/GenBank/DDBJ databases">
        <authorList>
            <person name="Kucharzyk K."/>
            <person name="Murdoch R.W."/>
            <person name="Higgins S."/>
            <person name="Loffler F."/>
        </authorList>
    </citation>
    <scope>NUCLEOTIDE SEQUENCE</scope>
</reference>
<evidence type="ECO:0000256" key="3">
    <source>
        <dbReference type="ARBA" id="ARBA00023082"/>
    </source>
</evidence>
<evidence type="ECO:0000313" key="8">
    <source>
        <dbReference type="EMBL" id="MPL76900.1"/>
    </source>
</evidence>